<dbReference type="SUPFAM" id="SSF48576">
    <property type="entry name" value="Terpenoid synthases"/>
    <property type="match status" value="1"/>
</dbReference>
<dbReference type="Pfam" id="PF19086">
    <property type="entry name" value="Terpene_syn_C_2"/>
    <property type="match status" value="1"/>
</dbReference>
<dbReference type="GeneID" id="62143978"/>
<dbReference type="EMBL" id="RCSW01000001">
    <property type="protein sequence ID" value="KAF7955130.1"/>
    <property type="molecule type" value="Genomic_DNA"/>
</dbReference>
<evidence type="ECO:0008006" key="3">
    <source>
        <dbReference type="Google" id="ProtNLM"/>
    </source>
</evidence>
<reference evidence="1 2" key="1">
    <citation type="journal article" date="2020" name="Genome Biol. Evol.">
        <title>Comparative genomics of Sclerotiniaceae.</title>
        <authorList>
            <person name="Valero Jimenez C.A."/>
            <person name="Steentjes M."/>
            <person name="Scholten O.E."/>
            <person name="Van Kan J.A.L."/>
        </authorList>
    </citation>
    <scope>NUCLEOTIDE SEQUENCE [LARGE SCALE GENOMIC DNA]</scope>
    <source>
        <strain evidence="1 2">MUCL 94</strain>
    </source>
</reference>
<keyword evidence="2" id="KW-1185">Reference proteome</keyword>
<organism evidence="1 2">
    <name type="scientific">Botrytis byssoidea</name>
    <dbReference type="NCBI Taxonomy" id="139641"/>
    <lineage>
        <taxon>Eukaryota</taxon>
        <taxon>Fungi</taxon>
        <taxon>Dikarya</taxon>
        <taxon>Ascomycota</taxon>
        <taxon>Pezizomycotina</taxon>
        <taxon>Leotiomycetes</taxon>
        <taxon>Helotiales</taxon>
        <taxon>Sclerotiniaceae</taxon>
        <taxon>Botrytis</taxon>
    </lineage>
</organism>
<evidence type="ECO:0000313" key="2">
    <source>
        <dbReference type="Proteomes" id="UP000710849"/>
    </source>
</evidence>
<dbReference type="Gene3D" id="1.10.600.10">
    <property type="entry name" value="Farnesyl Diphosphate Synthase"/>
    <property type="match status" value="1"/>
</dbReference>
<name>A0A9P5J035_9HELO</name>
<dbReference type="Proteomes" id="UP000710849">
    <property type="component" value="Unassembled WGS sequence"/>
</dbReference>
<accession>A0A9P5J035</accession>
<sequence>MQVMDIYSTCQVIDTKKVPGFFSRYPAAISVGATDVESALSAVAREASQPDSGERRRALIRHSNAYGDPFSICHCSAEVERLVLLASIIEVMWIHDDVTEELDHGAACREHSALAEVLKIDVQPSDFASKNARQSALATVLRKAIDLDPEKAPRMIEILQDYLATFDSRDDDFDRMEEISSYFICWGMGITLSHADYESIKQYDFMMGNILGLTNDYFSWDIEKNQTTDRIRNGVRVLIKQHNISPDAAKSLLLGLIVEEESKAARLKKERLERPVSRELSMYFEAIELYVGGSCFWHATAPRYCVFE</sequence>
<dbReference type="AlphaFoldDB" id="A0A9P5J035"/>
<comment type="caution">
    <text evidence="1">The sequence shown here is derived from an EMBL/GenBank/DDBJ whole genome shotgun (WGS) entry which is preliminary data.</text>
</comment>
<protein>
    <recommendedName>
        <fullName evidence="3">Terpene synthase</fullName>
    </recommendedName>
</protein>
<dbReference type="InterPro" id="IPR008949">
    <property type="entry name" value="Isoprenoid_synthase_dom_sf"/>
</dbReference>
<dbReference type="RefSeq" id="XP_038738260.1">
    <property type="nucleotide sequence ID" value="XM_038870899.1"/>
</dbReference>
<proteinExistence type="predicted"/>
<evidence type="ECO:0000313" key="1">
    <source>
        <dbReference type="EMBL" id="KAF7955130.1"/>
    </source>
</evidence>
<gene>
    <name evidence="1" type="ORF">EAE97_000389</name>
</gene>